<proteinExistence type="predicted"/>
<dbReference type="Pfam" id="PF10412">
    <property type="entry name" value="TrwB_AAD_bind"/>
    <property type="match status" value="1"/>
</dbReference>
<protein>
    <recommendedName>
        <fullName evidence="6">Type IV secretion system coupling protein TraD DNA-binding domain-containing protein</fullName>
    </recommendedName>
</protein>
<dbReference type="OrthoDB" id="9766496at2"/>
<evidence type="ECO:0000256" key="5">
    <source>
        <dbReference type="ARBA" id="ARBA00023136"/>
    </source>
</evidence>
<dbReference type="AlphaFoldDB" id="A0A1Z4LTT6"/>
<evidence type="ECO:0000313" key="8">
    <source>
        <dbReference type="Proteomes" id="UP000218418"/>
    </source>
</evidence>
<dbReference type="PANTHER" id="PTHR37937:SF1">
    <property type="entry name" value="CONJUGATIVE TRANSFER: DNA TRANSPORT"/>
    <property type="match status" value="1"/>
</dbReference>
<keyword evidence="3" id="KW-0812">Transmembrane</keyword>
<feature type="domain" description="Type IV secretion system coupling protein TraD DNA-binding" evidence="6">
    <location>
        <begin position="96"/>
        <end position="470"/>
    </location>
</feature>
<keyword evidence="5" id="KW-0472">Membrane</keyword>
<evidence type="ECO:0000256" key="4">
    <source>
        <dbReference type="ARBA" id="ARBA00022989"/>
    </source>
</evidence>
<gene>
    <name evidence="7" type="ORF">NIES267_41380</name>
</gene>
<dbReference type="GO" id="GO:0005886">
    <property type="term" value="C:plasma membrane"/>
    <property type="evidence" value="ECO:0007669"/>
    <property type="project" value="UniProtKB-SubCell"/>
</dbReference>
<dbReference type="InterPro" id="IPR051539">
    <property type="entry name" value="T4SS-coupling_protein"/>
</dbReference>
<dbReference type="InterPro" id="IPR027417">
    <property type="entry name" value="P-loop_NTPase"/>
</dbReference>
<dbReference type="CDD" id="cd01127">
    <property type="entry name" value="TrwB_TraG_TraD_VirD4"/>
    <property type="match status" value="1"/>
</dbReference>
<keyword evidence="4" id="KW-1133">Transmembrane helix</keyword>
<evidence type="ECO:0000313" key="7">
    <source>
        <dbReference type="EMBL" id="BAY84642.1"/>
    </source>
</evidence>
<dbReference type="Proteomes" id="UP000218418">
    <property type="component" value="Chromosome"/>
</dbReference>
<keyword evidence="2" id="KW-1003">Cell membrane</keyword>
<accession>A0A1Z4LTT6</accession>
<evidence type="ECO:0000256" key="3">
    <source>
        <dbReference type="ARBA" id="ARBA00022692"/>
    </source>
</evidence>
<dbReference type="PANTHER" id="PTHR37937">
    <property type="entry name" value="CONJUGATIVE TRANSFER: DNA TRANSPORT"/>
    <property type="match status" value="1"/>
</dbReference>
<organism evidence="7 8">
    <name type="scientific">Calothrix parasitica NIES-267</name>
    <dbReference type="NCBI Taxonomy" id="1973488"/>
    <lineage>
        <taxon>Bacteria</taxon>
        <taxon>Bacillati</taxon>
        <taxon>Cyanobacteriota</taxon>
        <taxon>Cyanophyceae</taxon>
        <taxon>Nostocales</taxon>
        <taxon>Calotrichaceae</taxon>
        <taxon>Calothrix</taxon>
    </lineage>
</organism>
<sequence>MVQPQHSKALRNQIIPSALCGGLLGWAIGVYTSTRDLSTFILAGSGTTTVLTVLVNRRKQQPGEIDGRKEVTAQKLNKALQKQQSQFRGLVNEPRLQLGDIKLTTEQESLSFFIIGRPGSGKTQSILQLLNTLRQRSDFRVVILDRAGEMLPYFYRKDDLIFNPLDERSVAWSHTQEMQYLQPEEIVNSFMPVPEDVREPIWHRQAQLMLANIWKRTANNEEVWQVLNSSSEDIKSFLVGTPAIRCFDDPRLAASVRFTLGDATKCYEYLSDLGEKFSFYEYGRNNDPRWLFLPLFEGQTQTLKTPLSAAIDLVIRGILSKNQYPQMKTAIVIDELGALQKLPTLESFLSQGRKFGGTGIIGTQTDAQVIKTYGEEPTRILLQNTFTKLILNCPDAKTSERMADLIGKRRYWETHIATNHSFAKREWREDIRQEKQEEYTVQPTELQMLPNLKGYLVIGGDNPVAKIRVPIYNQTPIAKAFIPRS</sequence>
<evidence type="ECO:0000259" key="6">
    <source>
        <dbReference type="Pfam" id="PF10412"/>
    </source>
</evidence>
<keyword evidence="8" id="KW-1185">Reference proteome</keyword>
<evidence type="ECO:0000256" key="2">
    <source>
        <dbReference type="ARBA" id="ARBA00022475"/>
    </source>
</evidence>
<reference evidence="7 8" key="1">
    <citation type="submission" date="2017-06" db="EMBL/GenBank/DDBJ databases">
        <title>Genome sequencing of cyanobaciteial culture collection at National Institute for Environmental Studies (NIES).</title>
        <authorList>
            <person name="Hirose Y."/>
            <person name="Shimura Y."/>
            <person name="Fujisawa T."/>
            <person name="Nakamura Y."/>
            <person name="Kawachi M."/>
        </authorList>
    </citation>
    <scope>NUCLEOTIDE SEQUENCE [LARGE SCALE GENOMIC DNA]</scope>
    <source>
        <strain evidence="7 8">NIES-267</strain>
    </source>
</reference>
<name>A0A1Z4LTT6_9CYAN</name>
<dbReference type="InterPro" id="IPR019476">
    <property type="entry name" value="T4SS_TraD_DNA-bd"/>
</dbReference>
<comment type="subcellular location">
    <subcellularLocation>
        <location evidence="1">Cell membrane</location>
        <topology evidence="1">Multi-pass membrane protein</topology>
    </subcellularLocation>
</comment>
<dbReference type="EMBL" id="AP018227">
    <property type="protein sequence ID" value="BAY84642.1"/>
    <property type="molecule type" value="Genomic_DNA"/>
</dbReference>
<evidence type="ECO:0000256" key="1">
    <source>
        <dbReference type="ARBA" id="ARBA00004651"/>
    </source>
</evidence>
<dbReference type="Gene3D" id="3.40.50.300">
    <property type="entry name" value="P-loop containing nucleotide triphosphate hydrolases"/>
    <property type="match status" value="2"/>
</dbReference>
<dbReference type="SUPFAM" id="SSF52540">
    <property type="entry name" value="P-loop containing nucleoside triphosphate hydrolases"/>
    <property type="match status" value="1"/>
</dbReference>